<dbReference type="PANTHER" id="PTHR11042:SF138">
    <property type="entry name" value="SERINE_THREONINE-PROTEIN KINASE IKS1-RELATED"/>
    <property type="match status" value="1"/>
</dbReference>
<dbReference type="OrthoDB" id="4062651at2759"/>
<keyword evidence="3" id="KW-0418">Kinase</keyword>
<dbReference type="GO" id="GO:0005737">
    <property type="term" value="C:cytoplasm"/>
    <property type="evidence" value="ECO:0007669"/>
    <property type="project" value="TreeGrafter"/>
</dbReference>
<dbReference type="InterPro" id="IPR000719">
    <property type="entry name" value="Prot_kinase_dom"/>
</dbReference>
<dbReference type="Proteomes" id="UP000509510">
    <property type="component" value="Chromosome VI"/>
</dbReference>
<dbReference type="PROSITE" id="PS50011">
    <property type="entry name" value="PROTEIN_KINASE_DOM"/>
    <property type="match status" value="1"/>
</dbReference>
<dbReference type="SUPFAM" id="SSF56112">
    <property type="entry name" value="Protein kinase-like (PK-like)"/>
    <property type="match status" value="1"/>
</dbReference>
<sequence>MDVIQFSEYFGDENDDVAFQYTQVIFQHDNQIYHGLSKKRYGSKLDINDHDLYDTTRIPVEELKPKFENTFTKACDYSEPVQWYIKRQCLSHYDPQHPDRLKYQTLQEVKMCEILRANPHPNIAVYHGCEVMDGQIRGLCFTKYSQTLMEKVNGAKYNKQSFALKTVGNIPAEANQWLDDIGCGIRHLHSLGLIHNDINPSNIMFDGDHPVIIDFGSCTPDGHNLNEIGRTYEWHDGKIMEAKRSNDLDALEEIRLWLKGDVDSFKH</sequence>
<evidence type="ECO:0000256" key="3">
    <source>
        <dbReference type="ARBA" id="ARBA00022777"/>
    </source>
</evidence>
<dbReference type="GO" id="GO:0004672">
    <property type="term" value="F:protein kinase activity"/>
    <property type="evidence" value="ECO:0007669"/>
    <property type="project" value="InterPro"/>
</dbReference>
<dbReference type="KEGG" id="trg:TRUGW13939_10501"/>
<feature type="domain" description="Protein kinase" evidence="5">
    <location>
        <begin position="30"/>
        <end position="267"/>
    </location>
</feature>
<dbReference type="AlphaFoldDB" id="A0A7H8RC54"/>
<keyword evidence="7" id="KW-1185">Reference proteome</keyword>
<dbReference type="GeneID" id="55997980"/>
<dbReference type="GO" id="GO:0005524">
    <property type="term" value="F:ATP binding"/>
    <property type="evidence" value="ECO:0007669"/>
    <property type="project" value="UniProtKB-KW"/>
</dbReference>
<dbReference type="PANTHER" id="PTHR11042">
    <property type="entry name" value="EUKARYOTIC TRANSLATION INITIATION FACTOR 2-ALPHA KINASE EIF2-ALPHA KINASE -RELATED"/>
    <property type="match status" value="1"/>
</dbReference>
<dbReference type="Gene3D" id="1.10.510.10">
    <property type="entry name" value="Transferase(Phosphotransferase) domain 1"/>
    <property type="match status" value="1"/>
</dbReference>
<evidence type="ECO:0000256" key="4">
    <source>
        <dbReference type="ARBA" id="ARBA00022840"/>
    </source>
</evidence>
<dbReference type="Pfam" id="PF00069">
    <property type="entry name" value="Pkinase"/>
    <property type="match status" value="1"/>
</dbReference>
<evidence type="ECO:0000313" key="7">
    <source>
        <dbReference type="Proteomes" id="UP000509510"/>
    </source>
</evidence>
<evidence type="ECO:0000256" key="1">
    <source>
        <dbReference type="ARBA" id="ARBA00022679"/>
    </source>
</evidence>
<proteinExistence type="predicted"/>
<gene>
    <name evidence="6" type="ORF">TRUGW13939_10501</name>
</gene>
<evidence type="ECO:0000259" key="5">
    <source>
        <dbReference type="PROSITE" id="PS50011"/>
    </source>
</evidence>
<accession>A0A7H8RC54</accession>
<evidence type="ECO:0000256" key="2">
    <source>
        <dbReference type="ARBA" id="ARBA00022741"/>
    </source>
</evidence>
<protein>
    <recommendedName>
        <fullName evidence="5">Protein kinase domain-containing protein</fullName>
    </recommendedName>
</protein>
<dbReference type="EMBL" id="CP055903">
    <property type="protein sequence ID" value="QKX63331.1"/>
    <property type="molecule type" value="Genomic_DNA"/>
</dbReference>
<organism evidence="6 7">
    <name type="scientific">Talaromyces rugulosus</name>
    <name type="common">Penicillium rugulosum</name>
    <dbReference type="NCBI Taxonomy" id="121627"/>
    <lineage>
        <taxon>Eukaryota</taxon>
        <taxon>Fungi</taxon>
        <taxon>Dikarya</taxon>
        <taxon>Ascomycota</taxon>
        <taxon>Pezizomycotina</taxon>
        <taxon>Eurotiomycetes</taxon>
        <taxon>Eurotiomycetidae</taxon>
        <taxon>Eurotiales</taxon>
        <taxon>Trichocomaceae</taxon>
        <taxon>Talaromyces</taxon>
        <taxon>Talaromyces sect. Islandici</taxon>
    </lineage>
</organism>
<dbReference type="GO" id="GO:0005634">
    <property type="term" value="C:nucleus"/>
    <property type="evidence" value="ECO:0007669"/>
    <property type="project" value="TreeGrafter"/>
</dbReference>
<dbReference type="InterPro" id="IPR050339">
    <property type="entry name" value="CC_SR_Kinase"/>
</dbReference>
<keyword evidence="1" id="KW-0808">Transferase</keyword>
<dbReference type="RefSeq" id="XP_035349505.1">
    <property type="nucleotide sequence ID" value="XM_035493612.1"/>
</dbReference>
<dbReference type="InterPro" id="IPR011009">
    <property type="entry name" value="Kinase-like_dom_sf"/>
</dbReference>
<reference evidence="7" key="1">
    <citation type="submission" date="2020-06" db="EMBL/GenBank/DDBJ databases">
        <title>A chromosome-scale genome assembly of Talaromyces rugulosus W13939.</title>
        <authorList>
            <person name="Wang B."/>
            <person name="Guo L."/>
            <person name="Ye K."/>
            <person name="Wang L."/>
        </authorList>
    </citation>
    <scope>NUCLEOTIDE SEQUENCE [LARGE SCALE GENOMIC DNA]</scope>
    <source>
        <strain evidence="7">W13939</strain>
    </source>
</reference>
<evidence type="ECO:0000313" key="6">
    <source>
        <dbReference type="EMBL" id="QKX63331.1"/>
    </source>
</evidence>
<keyword evidence="4" id="KW-0067">ATP-binding</keyword>
<keyword evidence="2" id="KW-0547">Nucleotide-binding</keyword>
<name>A0A7H8RC54_TALRU</name>